<proteinExistence type="predicted"/>
<name>A0A4Q7LR15_9BURK</name>
<gene>
    <name evidence="1" type="ORF">EV685_1267</name>
</gene>
<evidence type="ECO:0000313" key="1">
    <source>
        <dbReference type="EMBL" id="RZS56713.1"/>
    </source>
</evidence>
<sequence length="102" mass="11793">MTPGTFLRPVSRTGFSYCFEVIRVWPPHEWTDSETWQCRRWGVDRQGRPVDDGREGHGYSLSGLTEVAPSVWRDLRDAAADEGPTYWRRIQQADQPGQLPLF</sequence>
<accession>A0A4Q7LR15</accession>
<comment type="caution">
    <text evidence="1">The sequence shown here is derived from an EMBL/GenBank/DDBJ whole genome shotgun (WGS) entry which is preliminary data.</text>
</comment>
<dbReference type="RefSeq" id="WP_130481152.1">
    <property type="nucleotide sequence ID" value="NZ_SGWV01000008.1"/>
</dbReference>
<evidence type="ECO:0000313" key="2">
    <source>
        <dbReference type="Proteomes" id="UP000293433"/>
    </source>
</evidence>
<keyword evidence="2" id="KW-1185">Reference proteome</keyword>
<dbReference type="AlphaFoldDB" id="A0A4Q7LR15"/>
<reference evidence="1 2" key="1">
    <citation type="submission" date="2019-02" db="EMBL/GenBank/DDBJ databases">
        <title>Genomic Encyclopedia of Type Strains, Phase IV (KMG-IV): sequencing the most valuable type-strain genomes for metagenomic binning, comparative biology and taxonomic classification.</title>
        <authorList>
            <person name="Goeker M."/>
        </authorList>
    </citation>
    <scope>NUCLEOTIDE SEQUENCE [LARGE SCALE GENOMIC DNA]</scope>
    <source>
        <strain evidence="1 2">DSM 10617</strain>
    </source>
</reference>
<dbReference type="EMBL" id="SGWV01000008">
    <property type="protein sequence ID" value="RZS56713.1"/>
    <property type="molecule type" value="Genomic_DNA"/>
</dbReference>
<dbReference type="OrthoDB" id="9920361at2"/>
<protein>
    <submittedName>
        <fullName evidence="1">Uncharacterized protein</fullName>
    </submittedName>
</protein>
<organism evidence="1 2">
    <name type="scientific">Sphaerotilus mobilis</name>
    <dbReference type="NCBI Taxonomy" id="47994"/>
    <lineage>
        <taxon>Bacteria</taxon>
        <taxon>Pseudomonadati</taxon>
        <taxon>Pseudomonadota</taxon>
        <taxon>Betaproteobacteria</taxon>
        <taxon>Burkholderiales</taxon>
        <taxon>Sphaerotilaceae</taxon>
        <taxon>Sphaerotilus</taxon>
    </lineage>
</organism>
<dbReference type="Proteomes" id="UP000293433">
    <property type="component" value="Unassembled WGS sequence"/>
</dbReference>